<evidence type="ECO:0000313" key="3">
    <source>
        <dbReference type="Proteomes" id="UP000326779"/>
    </source>
</evidence>
<reference evidence="2 3" key="1">
    <citation type="submission" date="2019-10" db="EMBL/GenBank/DDBJ databases">
        <title>The completed genome of Lactobacillus harbinensis M1.</title>
        <authorList>
            <person name="Zheng Y."/>
        </authorList>
    </citation>
    <scope>NUCLEOTIDE SEQUENCE [LARGE SCALE GENOMIC DNA]</scope>
    <source>
        <strain evidence="2 3">M1</strain>
    </source>
</reference>
<dbReference type="AlphaFoldDB" id="A0A5P8M272"/>
<dbReference type="Proteomes" id="UP000326779">
    <property type="component" value="Chromosome"/>
</dbReference>
<dbReference type="PANTHER" id="PTHR33360">
    <property type="entry name" value="TRANSPOSASE FOR INSERTION SEQUENCE ELEMENT IS200"/>
    <property type="match status" value="1"/>
</dbReference>
<dbReference type="SMART" id="SM01321">
    <property type="entry name" value="Y1_Tnp"/>
    <property type="match status" value="1"/>
</dbReference>
<dbReference type="Gene3D" id="3.30.70.1290">
    <property type="entry name" value="Transposase IS200-like"/>
    <property type="match status" value="1"/>
</dbReference>
<dbReference type="GO" id="GO:0003677">
    <property type="term" value="F:DNA binding"/>
    <property type="evidence" value="ECO:0007669"/>
    <property type="project" value="InterPro"/>
</dbReference>
<dbReference type="NCBIfam" id="NF033573">
    <property type="entry name" value="transpos_IS200"/>
    <property type="match status" value="1"/>
</dbReference>
<dbReference type="InterPro" id="IPR036515">
    <property type="entry name" value="Transposase_17_sf"/>
</dbReference>
<gene>
    <name evidence="2" type="primary">tnpA</name>
    <name evidence="2" type="ORF">D1010_03520</name>
</gene>
<dbReference type="PANTHER" id="PTHR33360:SF4">
    <property type="entry name" value="TRANSPOSASE IS200-LIKE PROTEIN"/>
    <property type="match status" value="1"/>
</dbReference>
<sequence>MGNKVGMDRNQHSVYLLHYHLVMCVKYRRPVINEAISNALKVHFIRIGTKYGVQLEEWNHDQDHVHVLFRATPHTEPAKFINAYKAASSRLIKTEFPEVRKHLWRSAFWSKSYCLLTTAGAPLAVIRRYIESQGERNGYGIKRV</sequence>
<name>A0A5P8M272_9LACO</name>
<protein>
    <submittedName>
        <fullName evidence="2">IS200/IS605 family transposase</fullName>
    </submittedName>
</protein>
<accession>A0A5P8M272</accession>
<dbReference type="SUPFAM" id="SSF143422">
    <property type="entry name" value="Transposase IS200-like"/>
    <property type="match status" value="1"/>
</dbReference>
<feature type="domain" description="Transposase IS200-like" evidence="1">
    <location>
        <begin position="14"/>
        <end position="133"/>
    </location>
</feature>
<evidence type="ECO:0000313" key="2">
    <source>
        <dbReference type="EMBL" id="QFR22586.1"/>
    </source>
</evidence>
<evidence type="ECO:0000259" key="1">
    <source>
        <dbReference type="SMART" id="SM01321"/>
    </source>
</evidence>
<dbReference type="GO" id="GO:0006313">
    <property type="term" value="P:DNA transposition"/>
    <property type="evidence" value="ECO:0007669"/>
    <property type="project" value="InterPro"/>
</dbReference>
<proteinExistence type="predicted"/>
<dbReference type="EMBL" id="CP045143">
    <property type="protein sequence ID" value="QFR22586.1"/>
    <property type="molecule type" value="Genomic_DNA"/>
</dbReference>
<organism evidence="2 3">
    <name type="scientific">Schleiferilactobacillus harbinensis</name>
    <dbReference type="NCBI Taxonomy" id="304207"/>
    <lineage>
        <taxon>Bacteria</taxon>
        <taxon>Bacillati</taxon>
        <taxon>Bacillota</taxon>
        <taxon>Bacilli</taxon>
        <taxon>Lactobacillales</taxon>
        <taxon>Lactobacillaceae</taxon>
        <taxon>Schleiferilactobacillus</taxon>
    </lineage>
</organism>
<dbReference type="Pfam" id="PF01797">
    <property type="entry name" value="Y1_Tnp"/>
    <property type="match status" value="1"/>
</dbReference>
<dbReference type="InterPro" id="IPR002686">
    <property type="entry name" value="Transposase_17"/>
</dbReference>
<dbReference type="GO" id="GO:0004803">
    <property type="term" value="F:transposase activity"/>
    <property type="evidence" value="ECO:0007669"/>
    <property type="project" value="InterPro"/>
</dbReference>
<dbReference type="KEGG" id="lhb:D1010_03520"/>